<dbReference type="InterPro" id="IPR003609">
    <property type="entry name" value="Pan_app"/>
</dbReference>
<comment type="caution">
    <text evidence="2">The sequence shown here is derived from an EMBL/GenBank/DDBJ whole genome shotgun (WGS) entry which is preliminary data.</text>
</comment>
<dbReference type="EMBL" id="REGN01003094">
    <property type="protein sequence ID" value="RNA24580.1"/>
    <property type="molecule type" value="Genomic_DNA"/>
</dbReference>
<dbReference type="InterPro" id="IPR013320">
    <property type="entry name" value="ConA-like_dom_sf"/>
</dbReference>
<accession>A0A3M7RME1</accession>
<organism evidence="2 3">
    <name type="scientific">Brachionus plicatilis</name>
    <name type="common">Marine rotifer</name>
    <name type="synonym">Brachionus muelleri</name>
    <dbReference type="NCBI Taxonomy" id="10195"/>
    <lineage>
        <taxon>Eukaryota</taxon>
        <taxon>Metazoa</taxon>
        <taxon>Spiralia</taxon>
        <taxon>Gnathifera</taxon>
        <taxon>Rotifera</taxon>
        <taxon>Eurotatoria</taxon>
        <taxon>Monogononta</taxon>
        <taxon>Pseudotrocha</taxon>
        <taxon>Ploima</taxon>
        <taxon>Brachionidae</taxon>
        <taxon>Brachionus</taxon>
    </lineage>
</organism>
<reference evidence="2 3" key="1">
    <citation type="journal article" date="2018" name="Sci. Rep.">
        <title>Genomic signatures of local adaptation to the degree of environmental predictability in rotifers.</title>
        <authorList>
            <person name="Franch-Gras L."/>
            <person name="Hahn C."/>
            <person name="Garcia-Roger E.M."/>
            <person name="Carmona M.J."/>
            <person name="Serra M."/>
            <person name="Gomez A."/>
        </authorList>
    </citation>
    <scope>NUCLEOTIDE SEQUENCE [LARGE SCALE GENOMIC DNA]</scope>
    <source>
        <strain evidence="2">HYR1</strain>
    </source>
</reference>
<dbReference type="Gene3D" id="2.60.120.200">
    <property type="match status" value="1"/>
</dbReference>
<evidence type="ECO:0000259" key="1">
    <source>
        <dbReference type="Pfam" id="PF14295"/>
    </source>
</evidence>
<protein>
    <submittedName>
        <fullName evidence="2">Fibroblast growth factor receptor-like</fullName>
    </submittedName>
</protein>
<dbReference type="STRING" id="10195.A0A3M7RME1"/>
<feature type="non-terminal residue" evidence="2">
    <location>
        <position position="285"/>
    </location>
</feature>
<dbReference type="SUPFAM" id="SSF49899">
    <property type="entry name" value="Concanavalin A-like lectins/glucanases"/>
    <property type="match status" value="1"/>
</dbReference>
<evidence type="ECO:0000313" key="2">
    <source>
        <dbReference type="EMBL" id="RNA24580.1"/>
    </source>
</evidence>
<name>A0A3M7RME1_BRAPC</name>
<dbReference type="OrthoDB" id="10056288at2759"/>
<dbReference type="AlphaFoldDB" id="A0A3M7RME1"/>
<evidence type="ECO:0000313" key="3">
    <source>
        <dbReference type="Proteomes" id="UP000276133"/>
    </source>
</evidence>
<dbReference type="Proteomes" id="UP000276133">
    <property type="component" value="Unassembled WGS sequence"/>
</dbReference>
<dbReference type="Pfam" id="PF14295">
    <property type="entry name" value="PAN_4"/>
    <property type="match status" value="2"/>
</dbReference>
<feature type="domain" description="Apple" evidence="1">
    <location>
        <begin position="89"/>
        <end position="118"/>
    </location>
</feature>
<keyword evidence="2" id="KW-0675">Receptor</keyword>
<feature type="domain" description="Apple" evidence="1">
    <location>
        <begin position="164"/>
        <end position="204"/>
    </location>
</feature>
<dbReference type="Gene3D" id="3.50.4.10">
    <property type="entry name" value="Hepatocyte Growth Factor"/>
    <property type="match status" value="2"/>
</dbReference>
<sequence>MCSSKLNLAFILFFPQRDFTDGMDIVVKNSGDKQNMDLNFWLLIVSLSLIIKCEWSNAFQWNLDMEKNLYWAIGCDFHENNLKSEKMAGEKCGEACAQTPGCSHFTWTNFEGGTCWMKTNAINKENALKANEGFVCGIMKQKSNSIDWNNASKQTVWAHACDWKENDLSNSQVAGELCGAECLKTPECTHFTWTTFNGGTCWMKKGSVSKSDAFSTGDMTMVCGVVDENINVGSGIDSLKGQLLWSDEFDSLSNFMANWNQETGGHGWGNNELQYYTNNNENTEI</sequence>
<keyword evidence="3" id="KW-1185">Reference proteome</keyword>
<gene>
    <name evidence="2" type="ORF">BpHYR1_051556</name>
</gene>
<proteinExistence type="predicted"/>